<dbReference type="PANTHER" id="PTHR36849">
    <property type="entry name" value="CYTOPLASMIC PROTEIN-RELATED"/>
    <property type="match status" value="1"/>
</dbReference>
<dbReference type="Pfam" id="PF22752">
    <property type="entry name" value="DUF488-N3i"/>
    <property type="match status" value="1"/>
</dbReference>
<dbReference type="OrthoDB" id="9790745at2"/>
<dbReference type="RefSeq" id="WP_102239370.1">
    <property type="nucleotide sequence ID" value="NZ_PNHK01000004.1"/>
</dbReference>
<dbReference type="AlphaFoldDB" id="A0A2N6VKT4"/>
<feature type="region of interest" description="Disordered" evidence="1">
    <location>
        <begin position="85"/>
        <end position="107"/>
    </location>
</feature>
<comment type="caution">
    <text evidence="2">The sequence shown here is derived from an EMBL/GenBank/DDBJ whole genome shotgun (WGS) entry which is preliminary data.</text>
</comment>
<evidence type="ECO:0000313" key="2">
    <source>
        <dbReference type="EMBL" id="PMD04726.1"/>
    </source>
</evidence>
<proteinExistence type="predicted"/>
<protein>
    <submittedName>
        <fullName evidence="2">DUF488 domain-containing protein</fullName>
    </submittedName>
</protein>
<gene>
    <name evidence="2" type="ORF">CJ199_10185</name>
</gene>
<dbReference type="PANTHER" id="PTHR36849:SF1">
    <property type="entry name" value="CYTOPLASMIC PROTEIN"/>
    <property type="match status" value="1"/>
</dbReference>
<sequence>MKRVETAKIHDLRSGDVDYPGTEILVDRLWPRGVKKDSVNLLAHLPKVSPSPELRKWFGHDPDKFEEFSQRYCQELDQQLAELNETQGSHHPSASANTHAGTGVTDVPTDDLGQLSILIDTVRTSDTPVVLVYAAKDRAHNHANVLAGWLNEHFS</sequence>
<accession>A0A2N6VKT4</accession>
<dbReference type="Proteomes" id="UP000235598">
    <property type="component" value="Unassembled WGS sequence"/>
</dbReference>
<reference evidence="2 3" key="1">
    <citation type="submission" date="2017-09" db="EMBL/GenBank/DDBJ databases">
        <title>Bacterial strain isolated from the female urinary microbiota.</title>
        <authorList>
            <person name="Thomas-White K."/>
            <person name="Kumar N."/>
            <person name="Forster S."/>
            <person name="Putonti C."/>
            <person name="Lawley T."/>
            <person name="Wolfe A.J."/>
        </authorList>
    </citation>
    <scope>NUCLEOTIDE SEQUENCE [LARGE SCALE GENOMIC DNA]</scope>
    <source>
        <strain evidence="2 3">UMB1301</strain>
    </source>
</reference>
<organism evidence="2 3">
    <name type="scientific">Brevibacterium paucivorans</name>
    <dbReference type="NCBI Taxonomy" id="170994"/>
    <lineage>
        <taxon>Bacteria</taxon>
        <taxon>Bacillati</taxon>
        <taxon>Actinomycetota</taxon>
        <taxon>Actinomycetes</taxon>
        <taxon>Micrococcales</taxon>
        <taxon>Brevibacteriaceae</taxon>
        <taxon>Brevibacterium</taxon>
    </lineage>
</organism>
<feature type="compositionally biased region" description="Polar residues" evidence="1">
    <location>
        <begin position="85"/>
        <end position="100"/>
    </location>
</feature>
<evidence type="ECO:0000313" key="3">
    <source>
        <dbReference type="Proteomes" id="UP000235598"/>
    </source>
</evidence>
<dbReference type="EMBL" id="PNHK01000004">
    <property type="protein sequence ID" value="PMD04726.1"/>
    <property type="molecule type" value="Genomic_DNA"/>
</dbReference>
<dbReference type="InterPro" id="IPR052552">
    <property type="entry name" value="YeaO-like"/>
</dbReference>
<evidence type="ECO:0000256" key="1">
    <source>
        <dbReference type="SAM" id="MobiDB-lite"/>
    </source>
</evidence>
<name>A0A2N6VKT4_9MICO</name>